<dbReference type="PROSITE" id="PS51882">
    <property type="entry name" value="G_ALPHA"/>
    <property type="match status" value="1"/>
</dbReference>
<evidence type="ECO:0000256" key="5">
    <source>
        <dbReference type="PIRSR" id="PIRSR601019-2"/>
    </source>
</evidence>
<dbReference type="InterPro" id="IPR001019">
    <property type="entry name" value="Gprotein_alpha_su"/>
</dbReference>
<name>A0A369JBY7_HYPMA</name>
<keyword evidence="7" id="KW-1185">Reference proteome</keyword>
<dbReference type="GO" id="GO:0031683">
    <property type="term" value="F:G-protein beta/gamma-subunit complex binding"/>
    <property type="evidence" value="ECO:0007669"/>
    <property type="project" value="InterPro"/>
</dbReference>
<evidence type="ECO:0000256" key="4">
    <source>
        <dbReference type="PIRSR" id="PIRSR601019-1"/>
    </source>
</evidence>
<dbReference type="PRINTS" id="PR00318">
    <property type="entry name" value="GPROTEINA"/>
</dbReference>
<evidence type="ECO:0000313" key="6">
    <source>
        <dbReference type="EMBL" id="RDB16934.1"/>
    </source>
</evidence>
<dbReference type="GO" id="GO:0005737">
    <property type="term" value="C:cytoplasm"/>
    <property type="evidence" value="ECO:0007669"/>
    <property type="project" value="TreeGrafter"/>
</dbReference>
<dbReference type="EMBL" id="LUEZ02000122">
    <property type="protein sequence ID" value="RDB16934.1"/>
    <property type="molecule type" value="Genomic_DNA"/>
</dbReference>
<feature type="binding site" evidence="4">
    <location>
        <begin position="354"/>
        <end position="357"/>
    </location>
    <ligand>
        <name>GTP</name>
        <dbReference type="ChEBI" id="CHEBI:37565"/>
    </ligand>
</feature>
<evidence type="ECO:0000256" key="3">
    <source>
        <dbReference type="ARBA" id="ARBA00023224"/>
    </source>
</evidence>
<feature type="binding site" evidence="4">
    <location>
        <begin position="256"/>
        <end position="262"/>
    </location>
    <ligand>
        <name>GTP</name>
        <dbReference type="ChEBI" id="CHEBI:37565"/>
    </ligand>
</feature>
<feature type="binding site" evidence="5">
    <location>
        <position position="68"/>
    </location>
    <ligand>
        <name>Mg(2+)</name>
        <dbReference type="ChEBI" id="CHEBI:18420"/>
    </ligand>
</feature>
<keyword evidence="3" id="KW-0807">Transducer</keyword>
<accession>A0A369JBY7</accession>
<evidence type="ECO:0000313" key="7">
    <source>
        <dbReference type="Proteomes" id="UP000076154"/>
    </source>
</evidence>
<dbReference type="InParanoid" id="A0A369JBY7"/>
<comment type="caution">
    <text evidence="6">The sequence shown here is derived from an EMBL/GenBank/DDBJ whole genome shotgun (WGS) entry which is preliminary data.</text>
</comment>
<dbReference type="GO" id="GO:0003924">
    <property type="term" value="F:GTPase activity"/>
    <property type="evidence" value="ECO:0007669"/>
    <property type="project" value="InterPro"/>
</dbReference>
<dbReference type="InterPro" id="IPR011025">
    <property type="entry name" value="GproteinA_insert"/>
</dbReference>
<feature type="binding site" evidence="5">
    <location>
        <position position="262"/>
    </location>
    <ligand>
        <name>Mg(2+)</name>
        <dbReference type="ChEBI" id="CHEBI:18420"/>
    </ligand>
</feature>
<proteinExistence type="predicted"/>
<dbReference type="SUPFAM" id="SSF52540">
    <property type="entry name" value="P-loop containing nucleoside triphosphate hydrolases"/>
    <property type="match status" value="1"/>
</dbReference>
<dbReference type="PANTHER" id="PTHR10218:SF360">
    <property type="entry name" value="GUANINE NUCLEOTIDE-BINDING PROTEIN SUBUNIT ALPHA HOMOLOG"/>
    <property type="match status" value="1"/>
</dbReference>
<reference evidence="6" key="1">
    <citation type="submission" date="2018-04" db="EMBL/GenBank/DDBJ databases">
        <title>Whole genome sequencing of Hypsizygus marmoreus.</title>
        <authorList>
            <person name="Choi I.-G."/>
            <person name="Min B."/>
            <person name="Kim J.-G."/>
            <person name="Kim S."/>
            <person name="Oh Y.-L."/>
            <person name="Kong W.-S."/>
            <person name="Park H."/>
            <person name="Jeong J."/>
            <person name="Song E.-S."/>
        </authorList>
    </citation>
    <scope>NUCLEOTIDE SEQUENCE [LARGE SCALE GENOMIC DNA]</scope>
    <source>
        <strain evidence="6">51987-8</strain>
    </source>
</reference>
<keyword evidence="5" id="KW-0460">Magnesium</keyword>
<dbReference type="GO" id="GO:0007188">
    <property type="term" value="P:adenylate cyclase-modulating G protein-coupled receptor signaling pathway"/>
    <property type="evidence" value="ECO:0007669"/>
    <property type="project" value="TreeGrafter"/>
</dbReference>
<protein>
    <submittedName>
        <fullName evidence="6">Guanine nucleotide-binding protein G(I) subunit alpha-2</fullName>
    </submittedName>
</protein>
<dbReference type="OrthoDB" id="5817230at2759"/>
<dbReference type="GO" id="GO:0046872">
    <property type="term" value="F:metal ion binding"/>
    <property type="evidence" value="ECO:0007669"/>
    <property type="project" value="UniProtKB-KW"/>
</dbReference>
<evidence type="ECO:0000256" key="2">
    <source>
        <dbReference type="ARBA" id="ARBA00023134"/>
    </source>
</evidence>
<dbReference type="Proteomes" id="UP000076154">
    <property type="component" value="Unassembled WGS sequence"/>
</dbReference>
<dbReference type="GO" id="GO:0005525">
    <property type="term" value="F:GTP binding"/>
    <property type="evidence" value="ECO:0007669"/>
    <property type="project" value="UniProtKB-KW"/>
</dbReference>
<dbReference type="Pfam" id="PF00503">
    <property type="entry name" value="G-alpha"/>
    <property type="match status" value="1"/>
</dbReference>
<dbReference type="PANTHER" id="PTHR10218">
    <property type="entry name" value="GTP-BINDING PROTEIN ALPHA SUBUNIT"/>
    <property type="match status" value="1"/>
</dbReference>
<keyword evidence="5" id="KW-0479">Metal-binding</keyword>
<dbReference type="STRING" id="39966.A0A369JBY7"/>
<dbReference type="GO" id="GO:0001664">
    <property type="term" value="F:G protein-coupled receptor binding"/>
    <property type="evidence" value="ECO:0007669"/>
    <property type="project" value="TreeGrafter"/>
</dbReference>
<dbReference type="SUPFAM" id="SSF47895">
    <property type="entry name" value="Transducin (alpha subunit), insertion domain"/>
    <property type="match status" value="1"/>
</dbReference>
<gene>
    <name evidence="6" type="primary">GNAI2</name>
    <name evidence="6" type="ORF">Hypma_002567</name>
</gene>
<keyword evidence="2 4" id="KW-0342">GTP-binding</keyword>
<dbReference type="FunFam" id="3.40.50.300:FF:000720">
    <property type="entry name" value="Guanine nucleotide-binding protein G(k) subunit alpha"/>
    <property type="match status" value="1"/>
</dbReference>
<dbReference type="CDD" id="cd00066">
    <property type="entry name" value="G-alpha"/>
    <property type="match status" value="1"/>
</dbReference>
<organism evidence="6 7">
    <name type="scientific">Hypsizygus marmoreus</name>
    <name type="common">White beech mushroom</name>
    <name type="synonym">Agaricus marmoreus</name>
    <dbReference type="NCBI Taxonomy" id="39966"/>
    <lineage>
        <taxon>Eukaryota</taxon>
        <taxon>Fungi</taxon>
        <taxon>Dikarya</taxon>
        <taxon>Basidiomycota</taxon>
        <taxon>Agaricomycotina</taxon>
        <taxon>Agaricomycetes</taxon>
        <taxon>Agaricomycetidae</taxon>
        <taxon>Agaricales</taxon>
        <taxon>Tricholomatineae</taxon>
        <taxon>Lyophyllaceae</taxon>
        <taxon>Hypsizygus</taxon>
    </lineage>
</organism>
<dbReference type="GO" id="GO:0005834">
    <property type="term" value="C:heterotrimeric G-protein complex"/>
    <property type="evidence" value="ECO:0007669"/>
    <property type="project" value="TreeGrafter"/>
</dbReference>
<keyword evidence="1 4" id="KW-0547">Nucleotide-binding</keyword>
<feature type="binding site" evidence="4">
    <location>
        <begin position="231"/>
        <end position="232"/>
    </location>
    <ligand>
        <name>GTP</name>
        <dbReference type="ChEBI" id="CHEBI:37565"/>
    </ligand>
</feature>
<feature type="binding site" evidence="4">
    <location>
        <begin position="64"/>
        <end position="69"/>
    </location>
    <ligand>
        <name>GTP</name>
        <dbReference type="ChEBI" id="CHEBI:37565"/>
    </ligand>
</feature>
<dbReference type="SMART" id="SM00275">
    <property type="entry name" value="G_alpha"/>
    <property type="match status" value="1"/>
</dbReference>
<dbReference type="InterPro" id="IPR027417">
    <property type="entry name" value="P-loop_NTPase"/>
</dbReference>
<sequence>MSATTLPLSTITSVGWPSGSSLGYYDEEAQRISDLIDEGLKQEALRRKDARKKEVRVLLLGQAESGKSTLHKQFQLFYASQTLEQERPSWRAVVYLNILRAIRTIVKGLELAISQTLDGSPDSNSFVGSLKDEIRDELSHLEISLQPLLDMEVPLSSELNGGLSGRVSAYVRTGWQSLINPRLSTREKQPETHEMKLVSEALRTTRPTIESLWCHPIVVGMIARRKLRLEDSAPFFLDNIHRITETEYIPTTDDILRVRMETLGVVEHSLSVRQGGLDYTWRMYDVSGARGHRHAWVPFFDDATAILFLAPISGFDQQLEEDSKINRLEDSLQLFTAICSNKLLQNASLIVLLNKIDLLKQKLQNGRKVRKYVPSYGNRPNTYESVSQYFRAHFSRVHSRHDEGHRGLFVHFTSMLDIQATHIVIRDVGEAILRKHISEAGLA</sequence>
<dbReference type="Gene3D" id="3.40.50.300">
    <property type="entry name" value="P-loop containing nucleotide triphosphate hydrolases"/>
    <property type="match status" value="2"/>
</dbReference>
<evidence type="ECO:0000256" key="1">
    <source>
        <dbReference type="ARBA" id="ARBA00022741"/>
    </source>
</evidence>
<dbReference type="AlphaFoldDB" id="A0A369JBY7"/>